<comment type="caution">
    <text evidence="2">The sequence shown here is derived from an EMBL/GenBank/DDBJ whole genome shotgun (WGS) entry which is preliminary data.</text>
</comment>
<keyword evidence="1" id="KW-1133">Transmembrane helix</keyword>
<accession>A0A399R9J1</accession>
<proteinExistence type="predicted"/>
<dbReference type="EMBL" id="QWFX01000013">
    <property type="protein sequence ID" value="RIJ28068.1"/>
    <property type="molecule type" value="Genomic_DNA"/>
</dbReference>
<feature type="transmembrane region" description="Helical" evidence="1">
    <location>
        <begin position="64"/>
        <end position="86"/>
    </location>
</feature>
<organism evidence="2 3">
    <name type="scientific">Henriciella mobilis</name>
    <dbReference type="NCBI Taxonomy" id="2305467"/>
    <lineage>
        <taxon>Bacteria</taxon>
        <taxon>Pseudomonadati</taxon>
        <taxon>Pseudomonadota</taxon>
        <taxon>Alphaproteobacteria</taxon>
        <taxon>Hyphomonadales</taxon>
        <taxon>Hyphomonadaceae</taxon>
        <taxon>Henriciella</taxon>
    </lineage>
</organism>
<dbReference type="AlphaFoldDB" id="A0A399R9J1"/>
<keyword evidence="1" id="KW-0812">Transmembrane</keyword>
<feature type="transmembrane region" description="Helical" evidence="1">
    <location>
        <begin position="40"/>
        <end position="58"/>
    </location>
</feature>
<dbReference type="OrthoDB" id="7631969at2"/>
<sequence length="126" mass="13851">MDLLRNIITATWCAIVIGTNVFGLMLLARLLGPDMLQAPGVFLPVIKMGLLAGLGLLALVSTKFLWAIVAVATLALLLGVTYDLFVQRIWRPSSMMSGLFVIIPTYLLARWNTAARKSDFNPVKEF</sequence>
<keyword evidence="3" id="KW-1185">Reference proteome</keyword>
<evidence type="ECO:0000313" key="2">
    <source>
        <dbReference type="EMBL" id="RIJ28068.1"/>
    </source>
</evidence>
<protein>
    <recommendedName>
        <fullName evidence="4">DoxX family protein</fullName>
    </recommendedName>
</protein>
<dbReference type="RefSeq" id="WP_119376603.1">
    <property type="nucleotide sequence ID" value="NZ_QWFX01000013.1"/>
</dbReference>
<keyword evidence="1" id="KW-0472">Membrane</keyword>
<evidence type="ECO:0000313" key="3">
    <source>
        <dbReference type="Proteomes" id="UP000266385"/>
    </source>
</evidence>
<gene>
    <name evidence="2" type="ORF">D1223_11680</name>
</gene>
<evidence type="ECO:0000256" key="1">
    <source>
        <dbReference type="SAM" id="Phobius"/>
    </source>
</evidence>
<feature type="transmembrane region" description="Helical" evidence="1">
    <location>
        <begin position="6"/>
        <end position="28"/>
    </location>
</feature>
<dbReference type="Proteomes" id="UP000266385">
    <property type="component" value="Unassembled WGS sequence"/>
</dbReference>
<name>A0A399R9J1_9PROT</name>
<evidence type="ECO:0008006" key="4">
    <source>
        <dbReference type="Google" id="ProtNLM"/>
    </source>
</evidence>
<reference evidence="2 3" key="1">
    <citation type="submission" date="2018-08" db="EMBL/GenBank/DDBJ databases">
        <title>Henriciella mobilis sp. nov., isolated from seawater.</title>
        <authorList>
            <person name="Cheng H."/>
            <person name="Wu Y.-H."/>
            <person name="Xu X.-W."/>
            <person name="Guo L.-L."/>
        </authorList>
    </citation>
    <scope>NUCLEOTIDE SEQUENCE [LARGE SCALE GENOMIC DNA]</scope>
    <source>
        <strain evidence="2 3">JN25</strain>
    </source>
</reference>